<dbReference type="Proteomes" id="UP000789405">
    <property type="component" value="Unassembled WGS sequence"/>
</dbReference>
<proteinExistence type="predicted"/>
<dbReference type="AlphaFoldDB" id="A0A9N9IC57"/>
<keyword evidence="2" id="KW-1185">Reference proteome</keyword>
<evidence type="ECO:0000313" key="1">
    <source>
        <dbReference type="EMBL" id="CAG8729550.1"/>
    </source>
</evidence>
<organism evidence="1 2">
    <name type="scientific">Dentiscutata erythropus</name>
    <dbReference type="NCBI Taxonomy" id="1348616"/>
    <lineage>
        <taxon>Eukaryota</taxon>
        <taxon>Fungi</taxon>
        <taxon>Fungi incertae sedis</taxon>
        <taxon>Mucoromycota</taxon>
        <taxon>Glomeromycotina</taxon>
        <taxon>Glomeromycetes</taxon>
        <taxon>Diversisporales</taxon>
        <taxon>Gigasporaceae</taxon>
        <taxon>Dentiscutata</taxon>
    </lineage>
</organism>
<name>A0A9N9IC57_9GLOM</name>
<dbReference type="OrthoDB" id="5986738at2759"/>
<sequence length="153" mass="17626">MPTVFLPTSFSYASVYRDYVQACKDKYGKDVRILAESTFTNIWKLLMPSLQFMSLKTDLCETVQKERGYYNANIINAVEGGKHNPNVIGSQISFKSFSDDLQDNYESFTVRPFSFNADTPLPTIDVKPLSQKRQEELYKEITPYIDLPFHNIT</sequence>
<gene>
    <name evidence="1" type="ORF">DERYTH_LOCUS15001</name>
</gene>
<reference evidence="1" key="1">
    <citation type="submission" date="2021-06" db="EMBL/GenBank/DDBJ databases">
        <authorList>
            <person name="Kallberg Y."/>
            <person name="Tangrot J."/>
            <person name="Rosling A."/>
        </authorList>
    </citation>
    <scope>NUCLEOTIDE SEQUENCE</scope>
    <source>
        <strain evidence="1">MA453B</strain>
    </source>
</reference>
<comment type="caution">
    <text evidence="1">The sequence shown here is derived from an EMBL/GenBank/DDBJ whole genome shotgun (WGS) entry which is preliminary data.</text>
</comment>
<feature type="non-terminal residue" evidence="1">
    <location>
        <position position="153"/>
    </location>
</feature>
<accession>A0A9N9IC57</accession>
<dbReference type="EMBL" id="CAJVPY010011764">
    <property type="protein sequence ID" value="CAG8729550.1"/>
    <property type="molecule type" value="Genomic_DNA"/>
</dbReference>
<evidence type="ECO:0000313" key="2">
    <source>
        <dbReference type="Proteomes" id="UP000789405"/>
    </source>
</evidence>
<protein>
    <submittedName>
        <fullName evidence="1">17636_t:CDS:1</fullName>
    </submittedName>
</protein>